<comment type="caution">
    <text evidence="1">The sequence shown here is derived from an EMBL/GenBank/DDBJ whole genome shotgun (WGS) entry which is preliminary data.</text>
</comment>
<dbReference type="Proteomes" id="UP000323632">
    <property type="component" value="Unassembled WGS sequence"/>
</dbReference>
<proteinExistence type="predicted"/>
<dbReference type="AlphaFoldDB" id="A0A5M6CM79"/>
<keyword evidence="2" id="KW-1185">Reference proteome</keyword>
<organism evidence="1 2">
    <name type="scientific">Taibaiella lutea</name>
    <dbReference type="NCBI Taxonomy" id="2608001"/>
    <lineage>
        <taxon>Bacteria</taxon>
        <taxon>Pseudomonadati</taxon>
        <taxon>Bacteroidota</taxon>
        <taxon>Chitinophagia</taxon>
        <taxon>Chitinophagales</taxon>
        <taxon>Chitinophagaceae</taxon>
        <taxon>Taibaiella</taxon>
    </lineage>
</organism>
<protein>
    <submittedName>
        <fullName evidence="1">Uncharacterized protein</fullName>
    </submittedName>
</protein>
<name>A0A5M6CM79_9BACT</name>
<reference evidence="1 2" key="1">
    <citation type="submission" date="2019-09" db="EMBL/GenBank/DDBJ databases">
        <title>Genome sequence and assembly of Taibaiella sp.</title>
        <authorList>
            <person name="Chhetri G."/>
        </authorList>
    </citation>
    <scope>NUCLEOTIDE SEQUENCE [LARGE SCALE GENOMIC DNA]</scope>
    <source>
        <strain evidence="1 2">KVB11</strain>
    </source>
</reference>
<evidence type="ECO:0000313" key="1">
    <source>
        <dbReference type="EMBL" id="KAA5536234.1"/>
    </source>
</evidence>
<gene>
    <name evidence="1" type="ORF">F0919_00785</name>
</gene>
<sequence length="127" mass="14847">MTTDNPFESKTVTLTPPFHFTVRIVLRNINEEDSKDNRIYTALHKEMEELNFKRTIENGSLRLPDAEYFISYNTNCEDVADYAKNAIMNLFEYFTRYKAIIDNHYSILVTGRGTYLARNLEPTPPIN</sequence>
<accession>A0A5M6CM79</accession>
<dbReference type="EMBL" id="VWSH01000001">
    <property type="protein sequence ID" value="KAA5536234.1"/>
    <property type="molecule type" value="Genomic_DNA"/>
</dbReference>
<evidence type="ECO:0000313" key="2">
    <source>
        <dbReference type="Proteomes" id="UP000323632"/>
    </source>
</evidence>
<dbReference type="RefSeq" id="WP_150030807.1">
    <property type="nucleotide sequence ID" value="NZ_VWSH01000001.1"/>
</dbReference>